<dbReference type="InterPro" id="IPR036061">
    <property type="entry name" value="CheW-like_dom_sf"/>
</dbReference>
<reference evidence="2 3" key="1">
    <citation type="journal article" date="2004" name="Extremophiles">
        <title>Halobacillus locisalis sp. nov., a halophilic bacterium isolated from a marine solar saltern of the Yellow Sea in Korea.</title>
        <authorList>
            <person name="Yoon J.H."/>
            <person name="Kang K.H."/>
            <person name="Oh T.K."/>
            <person name="Park Y.H."/>
        </authorList>
    </citation>
    <scope>NUCLEOTIDE SEQUENCE [LARGE SCALE GENOMIC DNA]</scope>
    <source>
        <strain evidence="2 3">KCTC 3788</strain>
    </source>
</reference>
<organism evidence="2 3">
    <name type="scientific">Halobacillus locisalis</name>
    <dbReference type="NCBI Taxonomy" id="220753"/>
    <lineage>
        <taxon>Bacteria</taxon>
        <taxon>Bacillati</taxon>
        <taxon>Bacillota</taxon>
        <taxon>Bacilli</taxon>
        <taxon>Bacillales</taxon>
        <taxon>Bacillaceae</taxon>
        <taxon>Halobacillus</taxon>
    </lineage>
</organism>
<dbReference type="Pfam" id="PF01584">
    <property type="entry name" value="CheW"/>
    <property type="match status" value="1"/>
</dbReference>
<dbReference type="EMBL" id="JACEFG010000001">
    <property type="protein sequence ID" value="MBA2174090.1"/>
    <property type="molecule type" value="Genomic_DNA"/>
</dbReference>
<evidence type="ECO:0000259" key="1">
    <source>
        <dbReference type="PROSITE" id="PS50851"/>
    </source>
</evidence>
<proteinExistence type="predicted"/>
<dbReference type="InterPro" id="IPR039315">
    <property type="entry name" value="CheW"/>
</dbReference>
<dbReference type="SMART" id="SM00260">
    <property type="entry name" value="CheW"/>
    <property type="match status" value="1"/>
</dbReference>
<dbReference type="GO" id="GO:0007165">
    <property type="term" value="P:signal transduction"/>
    <property type="evidence" value="ECO:0007669"/>
    <property type="project" value="InterPro"/>
</dbReference>
<evidence type="ECO:0000313" key="2">
    <source>
        <dbReference type="EMBL" id="MBA2174090.1"/>
    </source>
</evidence>
<dbReference type="Gene3D" id="2.40.50.180">
    <property type="entry name" value="CheA-289, Domain 4"/>
    <property type="match status" value="1"/>
</dbReference>
<name>A0A838CQ22_9BACI</name>
<dbReference type="CDD" id="cd00732">
    <property type="entry name" value="CheW"/>
    <property type="match status" value="1"/>
</dbReference>
<gene>
    <name evidence="2" type="ORF">H0266_04155</name>
</gene>
<dbReference type="PROSITE" id="PS50851">
    <property type="entry name" value="CHEW"/>
    <property type="match status" value="1"/>
</dbReference>
<protein>
    <submittedName>
        <fullName evidence="2">Chemotaxis protein CheW</fullName>
    </submittedName>
</protein>
<evidence type="ECO:0000313" key="3">
    <source>
        <dbReference type="Proteomes" id="UP000571017"/>
    </source>
</evidence>
<dbReference type="Proteomes" id="UP000571017">
    <property type="component" value="Unassembled WGS sequence"/>
</dbReference>
<accession>A0A838CQ22</accession>
<dbReference type="RefSeq" id="WP_181471105.1">
    <property type="nucleotide sequence ID" value="NZ_JACEFG010000001.1"/>
</dbReference>
<dbReference type="GO" id="GO:0005829">
    <property type="term" value="C:cytosol"/>
    <property type="evidence" value="ECO:0007669"/>
    <property type="project" value="TreeGrafter"/>
</dbReference>
<sequence length="156" mass="17565">MTQDSKTLVKVIVFQLQDEEYTIPVDAVGSIERMMPITRVPRTAAFVKGVINLRGVVTPIIDLRERFGLEHMEETEQTRIITVTIDGMAVGLIVDAANDVLDIYEDQIEPPPEVVGTLEAEYIQGVVRMDHRLFILLNMSKVLSSDDIKQLQEIDV</sequence>
<dbReference type="GO" id="GO:0006935">
    <property type="term" value="P:chemotaxis"/>
    <property type="evidence" value="ECO:0007669"/>
    <property type="project" value="InterPro"/>
</dbReference>
<dbReference type="SUPFAM" id="SSF50341">
    <property type="entry name" value="CheW-like"/>
    <property type="match status" value="1"/>
</dbReference>
<keyword evidence="3" id="KW-1185">Reference proteome</keyword>
<dbReference type="PANTHER" id="PTHR22617:SF23">
    <property type="entry name" value="CHEMOTAXIS PROTEIN CHEW"/>
    <property type="match status" value="1"/>
</dbReference>
<dbReference type="PANTHER" id="PTHR22617">
    <property type="entry name" value="CHEMOTAXIS SENSOR HISTIDINE KINASE-RELATED"/>
    <property type="match status" value="1"/>
</dbReference>
<dbReference type="AlphaFoldDB" id="A0A838CQ22"/>
<comment type="caution">
    <text evidence="2">The sequence shown here is derived from an EMBL/GenBank/DDBJ whole genome shotgun (WGS) entry which is preliminary data.</text>
</comment>
<dbReference type="InterPro" id="IPR002545">
    <property type="entry name" value="CheW-lke_dom"/>
</dbReference>
<feature type="domain" description="CheW-like" evidence="1">
    <location>
        <begin position="8"/>
        <end position="148"/>
    </location>
</feature>
<dbReference type="Gene3D" id="2.30.30.40">
    <property type="entry name" value="SH3 Domains"/>
    <property type="match status" value="1"/>
</dbReference>